<keyword evidence="3" id="KW-0732">Signal</keyword>
<dbReference type="Pfam" id="PF19413">
    <property type="entry name" value="YaiO"/>
    <property type="match status" value="1"/>
</dbReference>
<organism evidence="5 6">
    <name type="scientific">Legionella lytica</name>
    <dbReference type="NCBI Taxonomy" id="96232"/>
    <lineage>
        <taxon>Bacteria</taxon>
        <taxon>Pseudomonadati</taxon>
        <taxon>Pseudomonadota</taxon>
        <taxon>Gammaproteobacteria</taxon>
        <taxon>Legionellales</taxon>
        <taxon>Legionellaceae</taxon>
        <taxon>Legionella</taxon>
    </lineage>
</organism>
<keyword evidence="6" id="KW-1185">Reference proteome</keyword>
<protein>
    <submittedName>
        <fullName evidence="5">YaiO family outer membrane beta-barrel protein</fullName>
    </submittedName>
</protein>
<dbReference type="Pfam" id="PF14559">
    <property type="entry name" value="TPR_19"/>
    <property type="match status" value="1"/>
</dbReference>
<dbReference type="Proteomes" id="UP001615550">
    <property type="component" value="Unassembled WGS sequence"/>
</dbReference>
<dbReference type="SUPFAM" id="SSF81901">
    <property type="entry name" value="HCP-like"/>
    <property type="match status" value="1"/>
</dbReference>
<dbReference type="InterPro" id="IPR011990">
    <property type="entry name" value="TPR-like_helical_dom_sf"/>
</dbReference>
<feature type="domain" description="YaiO beta-barrel" evidence="4">
    <location>
        <begin position="446"/>
        <end position="620"/>
    </location>
</feature>
<feature type="repeat" description="TPR" evidence="2">
    <location>
        <begin position="225"/>
        <end position="258"/>
    </location>
</feature>
<keyword evidence="1" id="KW-0677">Repeat</keyword>
<evidence type="ECO:0000313" key="6">
    <source>
        <dbReference type="Proteomes" id="UP001615550"/>
    </source>
</evidence>
<feature type="signal peptide" evidence="3">
    <location>
        <begin position="1"/>
        <end position="20"/>
    </location>
</feature>
<sequence>MQKHILILAGCLFYDALASASSPISQTNHLESPSNHKQSAASPYSLQQVQKLRKKGKLAEAKTLAQAYLQQHPNDGDMLFVLGLIHYQQKNLKEASTCFNSVLAKTPTYMEARIALIRTKILEKKYQEASNLIVVGLYQNPKQPELLELKSIIIQEVSVSSAKELLKKQPVEATTQSVAISKQFVIANKPPVASLTEIKTLRAQGKLNLAKAKALQNLKVNPKDLDSELLLGLIYFQLKDYPQARAHLTDVLAKKPDYLDARVGLIKLDLTQKKFTEAQHLIKEGMTTNPHNYQPLLLLKRQLAYLSNPKRAKRGHAIRPVPKIDRLAQAKSYIAQKKNDEAKIALHNLIAQYPHNSEYYIALANFYLAQHNDMNALSVVRKGLRTNPYNTELLITQGMIHSTLRQYALAARSYHQAKKNAPKDKKIDGLLADMDSVSPRYNYGLNEIGISTDNAYVSDVHSVWDWSSIYYSRDTIYGVATARVNYASRLNQNAPQYELDFSPRFNRNIYADLSVAFASKPAIFPDVATAGEAYVNIPGFFELSGGAKYAKIAQTFFVTYTSSISFYPQKYWFNFRPYYFVPKGHKNTTILYTLKARRYFGEDLDHYFGMGAGSGKSPDLADLLTVNFIVIQNNYVNASYGFPMFNHHVITELGVGYQRWKYPSPLVRNLYDGSVAFKYRF</sequence>
<evidence type="ECO:0000256" key="3">
    <source>
        <dbReference type="SAM" id="SignalP"/>
    </source>
</evidence>
<reference evidence="5 6" key="1">
    <citation type="submission" date="2024-08" db="EMBL/GenBank/DDBJ databases">
        <title>Draft Genome Sequence of Legionella lytica strain DSB2004, Isolated From a Fire Sprinkler System.</title>
        <authorList>
            <person name="Everhart A.D."/>
            <person name="Kidane D.T."/>
            <person name="Farone A.L."/>
            <person name="Farone M.B."/>
        </authorList>
    </citation>
    <scope>NUCLEOTIDE SEQUENCE [LARGE SCALE GENOMIC DNA]</scope>
    <source>
        <strain evidence="5 6">DSB2004</strain>
    </source>
</reference>
<feature type="chain" id="PRO_5045538197" evidence="3">
    <location>
        <begin position="21"/>
        <end position="681"/>
    </location>
</feature>
<evidence type="ECO:0000313" key="5">
    <source>
        <dbReference type="EMBL" id="MFJ1267067.1"/>
    </source>
</evidence>
<dbReference type="Pfam" id="PF13432">
    <property type="entry name" value="TPR_16"/>
    <property type="match status" value="1"/>
</dbReference>
<accession>A0ABW8D307</accession>
<dbReference type="Pfam" id="PF13174">
    <property type="entry name" value="TPR_6"/>
    <property type="match status" value="1"/>
</dbReference>
<comment type="caution">
    <text evidence="5">The sequence shown here is derived from an EMBL/GenBank/DDBJ whole genome shotgun (WGS) entry which is preliminary data.</text>
</comment>
<dbReference type="NCBIfam" id="TIGR04390">
    <property type="entry name" value="OMP_YaiO_dom"/>
    <property type="match status" value="1"/>
</dbReference>
<dbReference type="Gene3D" id="1.25.40.10">
    <property type="entry name" value="Tetratricopeptide repeat domain"/>
    <property type="match status" value="3"/>
</dbReference>
<dbReference type="SUPFAM" id="SSF48452">
    <property type="entry name" value="TPR-like"/>
    <property type="match status" value="1"/>
</dbReference>
<evidence type="ECO:0000256" key="1">
    <source>
        <dbReference type="ARBA" id="ARBA00022737"/>
    </source>
</evidence>
<name>A0ABW8D307_9GAMM</name>
<proteinExistence type="predicted"/>
<dbReference type="InterPro" id="IPR030887">
    <property type="entry name" value="Beta-barrel_YaiO"/>
</dbReference>
<gene>
    <name evidence="5" type="ORF">ACD661_00690</name>
</gene>
<dbReference type="InterPro" id="IPR019734">
    <property type="entry name" value="TPR_rpt"/>
</dbReference>
<dbReference type="PROSITE" id="PS50005">
    <property type="entry name" value="TPR"/>
    <property type="match status" value="1"/>
</dbReference>
<dbReference type="SMART" id="SM00028">
    <property type="entry name" value="TPR"/>
    <property type="match status" value="4"/>
</dbReference>
<evidence type="ECO:0000259" key="4">
    <source>
        <dbReference type="Pfam" id="PF19413"/>
    </source>
</evidence>
<dbReference type="PANTHER" id="PTHR45188">
    <property type="entry name" value="DNAJ PROTEIN P58IPK HOMOLOG"/>
    <property type="match status" value="1"/>
</dbReference>
<evidence type="ECO:0000256" key="2">
    <source>
        <dbReference type="PROSITE-ProRule" id="PRU00339"/>
    </source>
</evidence>
<keyword evidence="2" id="KW-0802">TPR repeat</keyword>
<dbReference type="PANTHER" id="PTHR45188:SF2">
    <property type="entry name" value="DNAJ HOMOLOG SUBFAMILY C MEMBER 7"/>
    <property type="match status" value="1"/>
</dbReference>
<dbReference type="EMBL" id="JBGORX010000001">
    <property type="protein sequence ID" value="MFJ1267067.1"/>
    <property type="molecule type" value="Genomic_DNA"/>
</dbReference>
<dbReference type="RefSeq" id="WP_400185569.1">
    <property type="nucleotide sequence ID" value="NZ_JBGORX010000001.1"/>
</dbReference>